<reference evidence="2" key="1">
    <citation type="journal article" date="2023" name="BMC Genomics">
        <title>Chromosome-level genome assemblies of Cutaneotrichosporon spp. (Trichosporonales, Basidiomycota) reveal imbalanced evolution between nucleotide sequences and chromosome synteny.</title>
        <authorList>
            <person name="Kobayashi Y."/>
            <person name="Kayamori A."/>
            <person name="Aoki K."/>
            <person name="Shiwa Y."/>
            <person name="Matsutani M."/>
            <person name="Fujita N."/>
            <person name="Sugita T."/>
            <person name="Iwasaki W."/>
            <person name="Tanaka N."/>
            <person name="Takashima M."/>
        </authorList>
    </citation>
    <scope>NUCLEOTIDE SEQUENCE</scope>
    <source>
        <strain evidence="2">HIS016</strain>
    </source>
</reference>
<reference evidence="2" key="2">
    <citation type="submission" date="2023-06" db="EMBL/GenBank/DDBJ databases">
        <authorList>
            <person name="Kobayashi Y."/>
            <person name="Kayamori A."/>
            <person name="Aoki K."/>
            <person name="Shiwa Y."/>
            <person name="Fujita N."/>
            <person name="Sugita T."/>
            <person name="Iwasaki W."/>
            <person name="Tanaka N."/>
            <person name="Takashima M."/>
        </authorList>
    </citation>
    <scope>NUCLEOTIDE SEQUENCE</scope>
    <source>
        <strain evidence="2">HIS016</strain>
    </source>
</reference>
<proteinExistence type="predicted"/>
<evidence type="ECO:0000313" key="3">
    <source>
        <dbReference type="Proteomes" id="UP001222932"/>
    </source>
</evidence>
<keyword evidence="1" id="KW-0812">Transmembrane</keyword>
<dbReference type="EMBL" id="BTCM01000002">
    <property type="protein sequence ID" value="GMK56145.1"/>
    <property type="molecule type" value="Genomic_DNA"/>
</dbReference>
<dbReference type="Proteomes" id="UP001222932">
    <property type="component" value="Unassembled WGS sequence"/>
</dbReference>
<comment type="caution">
    <text evidence="2">The sequence shown here is derived from an EMBL/GenBank/DDBJ whole genome shotgun (WGS) entry which is preliminary data.</text>
</comment>
<sequence>MSTTAIQSKEEKETGNVLYQVSSIEEKGLGDDTPPTRDLWGDLDDDGPKYRNLGWIRATILMTKYQVGLGVRTFFTRSVIAPGCILLTVVAAAATWPDYVVGVFKMAYPEVYSIPDICTLMWGQRIGDV</sequence>
<keyword evidence="1" id="KW-1133">Transmembrane helix</keyword>
<gene>
    <name evidence="2" type="ORF">CspeluHIS016_0212010</name>
</gene>
<evidence type="ECO:0000313" key="2">
    <source>
        <dbReference type="EMBL" id="GMK56145.1"/>
    </source>
</evidence>
<protein>
    <submittedName>
        <fullName evidence="2">Uncharacterized protein</fullName>
    </submittedName>
</protein>
<feature type="transmembrane region" description="Helical" evidence="1">
    <location>
        <begin position="74"/>
        <end position="96"/>
    </location>
</feature>
<keyword evidence="3" id="KW-1185">Reference proteome</keyword>
<name>A0AAD3TSQ3_9TREE</name>
<evidence type="ECO:0000256" key="1">
    <source>
        <dbReference type="SAM" id="Phobius"/>
    </source>
</evidence>
<keyword evidence="1" id="KW-0472">Membrane</keyword>
<dbReference type="AlphaFoldDB" id="A0AAD3TSQ3"/>
<accession>A0AAD3TSQ3</accession>
<organism evidence="2 3">
    <name type="scientific">Cutaneotrichosporon spelunceum</name>
    <dbReference type="NCBI Taxonomy" id="1672016"/>
    <lineage>
        <taxon>Eukaryota</taxon>
        <taxon>Fungi</taxon>
        <taxon>Dikarya</taxon>
        <taxon>Basidiomycota</taxon>
        <taxon>Agaricomycotina</taxon>
        <taxon>Tremellomycetes</taxon>
        <taxon>Trichosporonales</taxon>
        <taxon>Trichosporonaceae</taxon>
        <taxon>Cutaneotrichosporon</taxon>
    </lineage>
</organism>